<evidence type="ECO:0000313" key="2">
    <source>
        <dbReference type="EMBL" id="WNC72069.1"/>
    </source>
</evidence>
<feature type="transmembrane region" description="Helical" evidence="1">
    <location>
        <begin position="222"/>
        <end position="242"/>
    </location>
</feature>
<organism evidence="2 3">
    <name type="scientific">Thalassotalea psychrophila</name>
    <dbReference type="NCBI Taxonomy" id="3065647"/>
    <lineage>
        <taxon>Bacteria</taxon>
        <taxon>Pseudomonadati</taxon>
        <taxon>Pseudomonadota</taxon>
        <taxon>Gammaproteobacteria</taxon>
        <taxon>Alteromonadales</taxon>
        <taxon>Colwelliaceae</taxon>
        <taxon>Thalassotalea</taxon>
    </lineage>
</organism>
<reference evidence="3" key="1">
    <citation type="submission" date="2023-09" db="EMBL/GenBank/DDBJ databases">
        <authorList>
            <person name="Li S."/>
            <person name="Li X."/>
            <person name="Zhang C."/>
            <person name="Zhao Z."/>
        </authorList>
    </citation>
    <scope>NUCLEOTIDE SEQUENCE [LARGE SCALE GENOMIC DNA]</scope>
    <source>
        <strain evidence="3">SQ149</strain>
    </source>
</reference>
<sequence length="280" mass="32085">MTITVNKNTIFSNLSFFQLFKYSVYILLSMNIYFFFVEDYSASSQTFAQGVSGLQVIEAFTATIDTAAWVVLLLLFELETYVLDDEKITGWVKYSINAVQALCYLIIVSSFYGYIVKFNMLHSISPFFIDDVCSLVGSTFTYVRDIDDYVPLTNEVCASFANLSLYQINGTEIIADQYHLTEAHRLSTVEVINSATWLLVVVILEIEVYLQLKGKLSNRRMFTHKVIKAVLYSTLFVAAAYWGVKGGFIDFWDAFLWLVAFVFIELNIFQWNAEDKESIE</sequence>
<dbReference type="EMBL" id="CP134145">
    <property type="protein sequence ID" value="WNC72069.1"/>
    <property type="molecule type" value="Genomic_DNA"/>
</dbReference>
<evidence type="ECO:0008006" key="4">
    <source>
        <dbReference type="Google" id="ProtNLM"/>
    </source>
</evidence>
<name>A0ABY9TU46_9GAMM</name>
<feature type="transmembrane region" description="Helical" evidence="1">
    <location>
        <begin position="19"/>
        <end position="36"/>
    </location>
</feature>
<feature type="transmembrane region" description="Helical" evidence="1">
    <location>
        <begin position="96"/>
        <end position="115"/>
    </location>
</feature>
<keyword evidence="1" id="KW-0812">Transmembrane</keyword>
<dbReference type="RefSeq" id="WP_348391189.1">
    <property type="nucleotide sequence ID" value="NZ_CP134145.1"/>
</dbReference>
<accession>A0ABY9TU46</accession>
<feature type="transmembrane region" description="Helical" evidence="1">
    <location>
        <begin position="191"/>
        <end position="210"/>
    </location>
</feature>
<proteinExistence type="predicted"/>
<feature type="transmembrane region" description="Helical" evidence="1">
    <location>
        <begin position="254"/>
        <end position="273"/>
    </location>
</feature>
<keyword evidence="3" id="KW-1185">Reference proteome</keyword>
<keyword evidence="1" id="KW-1133">Transmembrane helix</keyword>
<evidence type="ECO:0000313" key="3">
    <source>
        <dbReference type="Proteomes" id="UP001258994"/>
    </source>
</evidence>
<protein>
    <recommendedName>
        <fullName evidence="4">Shikimate kinase</fullName>
    </recommendedName>
</protein>
<keyword evidence="1" id="KW-0472">Membrane</keyword>
<gene>
    <name evidence="2" type="ORF">RGQ13_18410</name>
</gene>
<evidence type="ECO:0000256" key="1">
    <source>
        <dbReference type="SAM" id="Phobius"/>
    </source>
</evidence>
<dbReference type="Proteomes" id="UP001258994">
    <property type="component" value="Chromosome"/>
</dbReference>
<feature type="transmembrane region" description="Helical" evidence="1">
    <location>
        <begin position="56"/>
        <end position="76"/>
    </location>
</feature>